<dbReference type="InterPro" id="IPR010069">
    <property type="entry name" value="CdiA_FHA1_rpt"/>
</dbReference>
<dbReference type="AlphaFoldDB" id="A0A1M6SKZ7"/>
<dbReference type="NCBIfam" id="TIGR01901">
    <property type="entry name" value="adhes_NPXG"/>
    <property type="match status" value="1"/>
</dbReference>
<dbReference type="InterPro" id="IPR012334">
    <property type="entry name" value="Pectin_lyas_fold"/>
</dbReference>
<feature type="signal peptide" evidence="1">
    <location>
        <begin position="1"/>
        <end position="26"/>
    </location>
</feature>
<keyword evidence="4" id="KW-1185">Reference proteome</keyword>
<evidence type="ECO:0000256" key="1">
    <source>
        <dbReference type="SAM" id="SignalP"/>
    </source>
</evidence>
<dbReference type="EMBL" id="FRAL01000003">
    <property type="protein sequence ID" value="SHK45316.1"/>
    <property type="molecule type" value="Genomic_DNA"/>
</dbReference>
<feature type="domain" description="Filamentous haemagglutinin FhaB/tRNA nuclease CdiA-like TPS" evidence="2">
    <location>
        <begin position="43"/>
        <end position="164"/>
    </location>
</feature>
<dbReference type="Pfam" id="PF05860">
    <property type="entry name" value="TPS"/>
    <property type="match status" value="1"/>
</dbReference>
<gene>
    <name evidence="3" type="ORF">SAMN05192556_10337</name>
</gene>
<dbReference type="NCBIfam" id="TIGR01731">
    <property type="entry name" value="fil_hemag_20aa"/>
    <property type="match status" value="2"/>
</dbReference>
<keyword evidence="1" id="KW-0732">Signal</keyword>
<evidence type="ECO:0000313" key="4">
    <source>
        <dbReference type="Proteomes" id="UP000184248"/>
    </source>
</evidence>
<evidence type="ECO:0000313" key="3">
    <source>
        <dbReference type="EMBL" id="SHK45316.1"/>
    </source>
</evidence>
<feature type="chain" id="PRO_5009920902" evidence="1">
    <location>
        <begin position="27"/>
        <end position="400"/>
    </location>
</feature>
<evidence type="ECO:0000259" key="2">
    <source>
        <dbReference type="SMART" id="SM00912"/>
    </source>
</evidence>
<dbReference type="InterPro" id="IPR008638">
    <property type="entry name" value="FhaB/CdiA-like_TPS"/>
</dbReference>
<sequence>MKKNLRFSLSVVAGLSSLVMPLAALAGGIATVPNAGVDVSHQPSGVDVINIATPDKNGLSHNKYTDFNVSHSGVVLNNSSTGGASSLLGSDIAGNANLAKGSASVILNEVVGSAGSSLNGAVELVGQDAHVIIANPNGVSCNGCSFSNVNQATLVAGESRISQDTLDGFAVSGILEVGEKGLDASDTSALTLAANQLFIDGIVTGQNVAALAGHGFMSAGTAAIDAGDSAVHPDVAIDVAALGGIRANNIRILSTDNQVGVGVNVDGDIMANNGLNIDAYGNVVVDGFVHSGGDQIVHARNLNNTGTIKSDAKMQIITTQDVNNNHGTIASTDDMSMTVHHLNNDHGRIATAGDLSLDDNSWFGPTNFWGSIETGGTFEGDRPGWLLGIGGSLKEGTGAI</sequence>
<dbReference type="Gene3D" id="2.160.20.10">
    <property type="entry name" value="Single-stranded right-handed beta-helix, Pectin lyase-like"/>
    <property type="match status" value="1"/>
</dbReference>
<dbReference type="InterPro" id="IPR011050">
    <property type="entry name" value="Pectin_lyase_fold/virulence"/>
</dbReference>
<dbReference type="RefSeq" id="WP_082919970.1">
    <property type="nucleotide sequence ID" value="NZ_BDEO01000006.1"/>
</dbReference>
<proteinExistence type="predicted"/>
<accession>A0A1M6SKZ7</accession>
<dbReference type="SUPFAM" id="SSF51126">
    <property type="entry name" value="Pectin lyase-like"/>
    <property type="match status" value="1"/>
</dbReference>
<organism evidence="3 4">
    <name type="scientific">Halomonas caseinilytica</name>
    <dbReference type="NCBI Taxonomy" id="438744"/>
    <lineage>
        <taxon>Bacteria</taxon>
        <taxon>Pseudomonadati</taxon>
        <taxon>Pseudomonadota</taxon>
        <taxon>Gammaproteobacteria</taxon>
        <taxon>Oceanospirillales</taxon>
        <taxon>Halomonadaceae</taxon>
        <taxon>Halomonas</taxon>
    </lineage>
</organism>
<dbReference type="SMART" id="SM00912">
    <property type="entry name" value="Haemagg_act"/>
    <property type="match status" value="1"/>
</dbReference>
<dbReference type="OrthoDB" id="2664633at2"/>
<reference evidence="4" key="1">
    <citation type="submission" date="2016-11" db="EMBL/GenBank/DDBJ databases">
        <authorList>
            <person name="Varghese N."/>
            <person name="Submissions S."/>
        </authorList>
    </citation>
    <scope>NUCLEOTIDE SEQUENCE [LARGE SCALE GENOMIC DNA]</scope>
    <source>
        <strain evidence="4">ALO Sharm</strain>
    </source>
</reference>
<dbReference type="Proteomes" id="UP000184248">
    <property type="component" value="Unassembled WGS sequence"/>
</dbReference>
<name>A0A1M6SKZ7_9GAMM</name>
<protein>
    <submittedName>
        <fullName evidence="3">Filamentous hemagglutinin</fullName>
    </submittedName>
</protein>